<protein>
    <submittedName>
        <fullName evidence="1">Uncharacterized protein</fullName>
    </submittedName>
</protein>
<keyword evidence="2" id="KW-1185">Reference proteome</keyword>
<comment type="caution">
    <text evidence="1">The sequence shown here is derived from an EMBL/GenBank/DDBJ whole genome shotgun (WGS) entry which is preliminary data.</text>
</comment>
<evidence type="ECO:0000313" key="2">
    <source>
        <dbReference type="Proteomes" id="UP000050525"/>
    </source>
</evidence>
<dbReference type="AlphaFoldDB" id="A0A151NUR3"/>
<gene>
    <name evidence="1" type="ORF">Y1Q_0009619</name>
</gene>
<dbReference type="EMBL" id="AKHW03001922">
    <property type="protein sequence ID" value="KYO40607.1"/>
    <property type="molecule type" value="Genomic_DNA"/>
</dbReference>
<name>A0A151NUR3_ALLMI</name>
<dbReference type="Proteomes" id="UP000050525">
    <property type="component" value="Unassembled WGS sequence"/>
</dbReference>
<reference evidence="1 2" key="1">
    <citation type="journal article" date="2012" name="Genome Biol.">
        <title>Sequencing three crocodilian genomes to illuminate the evolution of archosaurs and amniotes.</title>
        <authorList>
            <person name="St John J.A."/>
            <person name="Braun E.L."/>
            <person name="Isberg S.R."/>
            <person name="Miles L.G."/>
            <person name="Chong A.Y."/>
            <person name="Gongora J."/>
            <person name="Dalzell P."/>
            <person name="Moran C."/>
            <person name="Bed'hom B."/>
            <person name="Abzhanov A."/>
            <person name="Burgess S.C."/>
            <person name="Cooksey A.M."/>
            <person name="Castoe T.A."/>
            <person name="Crawford N.G."/>
            <person name="Densmore L.D."/>
            <person name="Drew J.C."/>
            <person name="Edwards S.V."/>
            <person name="Faircloth B.C."/>
            <person name="Fujita M.K."/>
            <person name="Greenwold M.J."/>
            <person name="Hoffmann F.G."/>
            <person name="Howard J.M."/>
            <person name="Iguchi T."/>
            <person name="Janes D.E."/>
            <person name="Khan S.Y."/>
            <person name="Kohno S."/>
            <person name="de Koning A.J."/>
            <person name="Lance S.L."/>
            <person name="McCarthy F.M."/>
            <person name="McCormack J.E."/>
            <person name="Merchant M.E."/>
            <person name="Peterson D.G."/>
            <person name="Pollock D.D."/>
            <person name="Pourmand N."/>
            <person name="Raney B.J."/>
            <person name="Roessler K.A."/>
            <person name="Sanford J.R."/>
            <person name="Sawyer R.H."/>
            <person name="Schmidt C.J."/>
            <person name="Triplett E.W."/>
            <person name="Tuberville T.D."/>
            <person name="Venegas-Anaya M."/>
            <person name="Howard J.T."/>
            <person name="Jarvis E.D."/>
            <person name="Guillette L.J.Jr."/>
            <person name="Glenn T.C."/>
            <person name="Green R.E."/>
            <person name="Ray D.A."/>
        </authorList>
    </citation>
    <scope>NUCLEOTIDE SEQUENCE [LARGE SCALE GENOMIC DNA]</scope>
    <source>
        <strain evidence="1">KSC_2009_1</strain>
    </source>
</reference>
<sequence length="68" mass="7651">MVKQIPQEDLTVFSKQKQILLHNTAWWLRTEIELSPTHSSKASNITTGRESILRAFPTAFPAVLSTGQ</sequence>
<organism evidence="1 2">
    <name type="scientific">Alligator mississippiensis</name>
    <name type="common">American alligator</name>
    <dbReference type="NCBI Taxonomy" id="8496"/>
    <lineage>
        <taxon>Eukaryota</taxon>
        <taxon>Metazoa</taxon>
        <taxon>Chordata</taxon>
        <taxon>Craniata</taxon>
        <taxon>Vertebrata</taxon>
        <taxon>Euteleostomi</taxon>
        <taxon>Archelosauria</taxon>
        <taxon>Archosauria</taxon>
        <taxon>Crocodylia</taxon>
        <taxon>Alligatoridae</taxon>
        <taxon>Alligatorinae</taxon>
        <taxon>Alligator</taxon>
    </lineage>
</organism>
<accession>A0A151NUR3</accession>
<evidence type="ECO:0000313" key="1">
    <source>
        <dbReference type="EMBL" id="KYO40607.1"/>
    </source>
</evidence>
<proteinExistence type="predicted"/>